<dbReference type="KEGG" id="hpel:HZS54_11225"/>
<dbReference type="AlphaFoldDB" id="A0A7D5PEJ5"/>
<dbReference type="GeneID" id="56083168"/>
<protein>
    <submittedName>
        <fullName evidence="2">Uncharacterized protein</fullName>
    </submittedName>
</protein>
<feature type="region of interest" description="Disordered" evidence="1">
    <location>
        <begin position="1"/>
        <end position="31"/>
    </location>
</feature>
<organism evidence="2 3">
    <name type="scientific">Halosimplex pelagicum</name>
    <dbReference type="NCBI Taxonomy" id="869886"/>
    <lineage>
        <taxon>Archaea</taxon>
        <taxon>Methanobacteriati</taxon>
        <taxon>Methanobacteriota</taxon>
        <taxon>Stenosarchaea group</taxon>
        <taxon>Halobacteria</taxon>
        <taxon>Halobacteriales</taxon>
        <taxon>Haloarculaceae</taxon>
        <taxon>Halosimplex</taxon>
    </lineage>
</organism>
<keyword evidence="3" id="KW-1185">Reference proteome</keyword>
<dbReference type="EMBL" id="CP058909">
    <property type="protein sequence ID" value="QLH82140.1"/>
    <property type="molecule type" value="Genomic_DNA"/>
</dbReference>
<evidence type="ECO:0000256" key="1">
    <source>
        <dbReference type="SAM" id="MobiDB-lite"/>
    </source>
</evidence>
<sequence length="132" mass="15206">MDDSEYTAPNRGVPHPDETPISPYNKQELRDLERTEHKRTLLAFAKKIRTTEAQLKSELRKLGLSRRDNLLDVPINKNQRMVQDPTSLPAARRAETAQSNLRNHYQRWAQVCEQHIQAAKASDTDADKEDSE</sequence>
<proteinExistence type="predicted"/>
<dbReference type="Proteomes" id="UP000509346">
    <property type="component" value="Chromosome"/>
</dbReference>
<dbReference type="RefSeq" id="WP_179922608.1">
    <property type="nucleotide sequence ID" value="NZ_CP058909.1"/>
</dbReference>
<evidence type="ECO:0000313" key="3">
    <source>
        <dbReference type="Proteomes" id="UP000509346"/>
    </source>
</evidence>
<name>A0A7D5PEJ5_9EURY</name>
<gene>
    <name evidence="2" type="ORF">HZS54_11225</name>
</gene>
<accession>A0A7D5PEJ5</accession>
<evidence type="ECO:0000313" key="2">
    <source>
        <dbReference type="EMBL" id="QLH82140.1"/>
    </source>
</evidence>
<reference evidence="2 3" key="1">
    <citation type="submission" date="2020-07" db="EMBL/GenBank/DDBJ databases">
        <title>Halosimplex litoreum sp. nov. and Halosimplex rubrum sp. nov., isolated from different salt environments.</title>
        <authorList>
            <person name="Cui H."/>
        </authorList>
    </citation>
    <scope>NUCLEOTIDE SEQUENCE [LARGE SCALE GENOMIC DNA]</scope>
    <source>
        <strain evidence="2 3">R2</strain>
    </source>
</reference>